<dbReference type="RefSeq" id="WP_093886208.1">
    <property type="nucleotide sequence ID" value="NZ_FOQY01000004.1"/>
</dbReference>
<dbReference type="GO" id="GO:0000160">
    <property type="term" value="P:phosphorelay signal transduction system"/>
    <property type="evidence" value="ECO:0007669"/>
    <property type="project" value="InterPro"/>
</dbReference>
<evidence type="ECO:0000256" key="3">
    <source>
        <dbReference type="PROSITE-ProRule" id="PRU01091"/>
    </source>
</evidence>
<evidence type="ECO:0000256" key="1">
    <source>
        <dbReference type="ARBA" id="ARBA00005820"/>
    </source>
</evidence>
<dbReference type="Pfam" id="PF03704">
    <property type="entry name" value="BTAD"/>
    <property type="match status" value="1"/>
</dbReference>
<dbReference type="InterPro" id="IPR027417">
    <property type="entry name" value="P-loop_NTPase"/>
</dbReference>
<dbReference type="GO" id="GO:0003677">
    <property type="term" value="F:DNA binding"/>
    <property type="evidence" value="ECO:0007669"/>
    <property type="project" value="UniProtKB-UniRule"/>
</dbReference>
<dbReference type="EMBL" id="FOQY01000004">
    <property type="protein sequence ID" value="SFI60744.1"/>
    <property type="molecule type" value="Genomic_DNA"/>
</dbReference>
<dbReference type="Gene3D" id="1.25.40.10">
    <property type="entry name" value="Tetratricopeptide repeat domain"/>
    <property type="match status" value="2"/>
</dbReference>
<dbReference type="InterPro" id="IPR036388">
    <property type="entry name" value="WH-like_DNA-bd_sf"/>
</dbReference>
<sequence length="1023" mass="110567">MRVAVLGPIRVSADDGTSIDVGGARLRGLLARLALSAGQVVQAESLVDALWGEHPPAGAAKALHALVYRLRKALGSVAVESVATGYRLWVRAEDVDADRFEDLAARGRRELAADRPDRAAALLGEALALWRGPALADVLDAPFSGTAAARLEELRIAAAEDRFDAGLRLGHHTAILADLEAASAEHPLRERLAALRMRALHAAGRQADALGVFEQVRSTLADQLGIDPSEELRTTRLAVLRGEREVPRARAEAGPGRLPAPLTSFIGRDDELELLSRLLETSRLVTVVGPGGAGKTRLALEAASRHRTHRRDRVWLVSLAGTDVVAEAVLGALSAPGARPVGGGPAEPVDQVAELLGGAEAVLVLDNCEHLVAAAAEFTGRLLERRPYLTVLATSREPLGVIGEAICRLGPLPRPAAVRLFTDRATAVRPGVVLDDAPVIDIVRRLDGLPLALELAAARLRTMDADQIAQRLDDRFRLLASGNRSAQPRQRTMHAVIDWSWDLLTDEEKTLARRLSVFPAGTGAAAIEAICSGQALPPGDIAYVLGSLVDKSIVERASGGYRMLETIRAYAAGKLDVAGERETTRDRFTRHFADLAEEHGPLLRSHEQEESLRLFDTEYDNLVHALRTALDGHDATTAARLVATLHWYWMMVRYEPRGESFVARVLEFGDELPPDARAAFEILRATGNDEPAVTLDRVRTLIEEGARTGALERYPTLLVATLFMGYGAGLDGLAEREIARTRSRSDSWAVACTFFVEAIIGNHRGDWEAAAAAAERASHSFEETGDRLSTALVLTLVAQTRSVRGDHDGAIAAYERAIALTSHHGITHRLGLAVERMRAGDPAGARRDIEIAERVAGERGQQPQRLEVMATLMELYRRSGEVERADRELDRMERATFGSPLPPGNAINGFVLTARMANLLTAGDAKRARELLPDIVRIPAALRDLALAAQQLARLLWLEGDPGGAATALGMSQAIRGAFDHGDPELRELAASLAERLGPAEYDTAYRRGARMPRQDVIDRLTE</sequence>
<feature type="domain" description="OmpR/PhoB-type" evidence="4">
    <location>
        <begin position="1"/>
        <end position="90"/>
    </location>
</feature>
<feature type="DNA-binding region" description="OmpR/PhoB-type" evidence="3">
    <location>
        <begin position="1"/>
        <end position="90"/>
    </location>
</feature>
<dbReference type="PROSITE" id="PS51755">
    <property type="entry name" value="OMPR_PHOB"/>
    <property type="match status" value="1"/>
</dbReference>
<dbReference type="Pfam" id="PF00486">
    <property type="entry name" value="Trans_reg_C"/>
    <property type="match status" value="1"/>
</dbReference>
<accession>A0A1I3JKP4</accession>
<evidence type="ECO:0000313" key="6">
    <source>
        <dbReference type="Proteomes" id="UP000199111"/>
    </source>
</evidence>
<protein>
    <submittedName>
        <fullName evidence="5">Predicted ATPase</fullName>
    </submittedName>
</protein>
<reference evidence="6" key="1">
    <citation type="submission" date="2016-10" db="EMBL/GenBank/DDBJ databases">
        <authorList>
            <person name="Varghese N."/>
            <person name="Submissions S."/>
        </authorList>
    </citation>
    <scope>NUCLEOTIDE SEQUENCE [LARGE SCALE GENOMIC DNA]</scope>
    <source>
        <strain evidence="6">CGMCC 4.2126</strain>
    </source>
</reference>
<proteinExistence type="inferred from homology"/>
<dbReference type="Gene3D" id="3.40.50.300">
    <property type="entry name" value="P-loop containing nucleotide triphosphate hydrolases"/>
    <property type="match status" value="1"/>
</dbReference>
<dbReference type="SMART" id="SM00862">
    <property type="entry name" value="Trans_reg_C"/>
    <property type="match status" value="1"/>
</dbReference>
<dbReference type="InterPro" id="IPR011990">
    <property type="entry name" value="TPR-like_helical_dom_sf"/>
</dbReference>
<dbReference type="PANTHER" id="PTHR47691">
    <property type="entry name" value="REGULATOR-RELATED"/>
    <property type="match status" value="1"/>
</dbReference>
<gene>
    <name evidence="5" type="ORF">SAMN05216275_10451</name>
</gene>
<organism evidence="5 6">
    <name type="scientific">Streptosporangium canum</name>
    <dbReference type="NCBI Taxonomy" id="324952"/>
    <lineage>
        <taxon>Bacteria</taxon>
        <taxon>Bacillati</taxon>
        <taxon>Actinomycetota</taxon>
        <taxon>Actinomycetes</taxon>
        <taxon>Streptosporangiales</taxon>
        <taxon>Streptosporangiaceae</taxon>
        <taxon>Streptosporangium</taxon>
    </lineage>
</organism>
<comment type="similarity">
    <text evidence="1">Belongs to the AfsR/DnrI/RedD regulatory family.</text>
</comment>
<dbReference type="SUPFAM" id="SSF48452">
    <property type="entry name" value="TPR-like"/>
    <property type="match status" value="2"/>
</dbReference>
<evidence type="ECO:0000313" key="5">
    <source>
        <dbReference type="EMBL" id="SFI60744.1"/>
    </source>
</evidence>
<dbReference type="SUPFAM" id="SSF52540">
    <property type="entry name" value="P-loop containing nucleoside triphosphate hydrolases"/>
    <property type="match status" value="1"/>
</dbReference>
<dbReference type="Gene3D" id="1.10.10.10">
    <property type="entry name" value="Winged helix-like DNA-binding domain superfamily/Winged helix DNA-binding domain"/>
    <property type="match status" value="1"/>
</dbReference>
<dbReference type="Proteomes" id="UP000199111">
    <property type="component" value="Unassembled WGS sequence"/>
</dbReference>
<dbReference type="InterPro" id="IPR016032">
    <property type="entry name" value="Sig_transdc_resp-reg_C-effctor"/>
</dbReference>
<keyword evidence="6" id="KW-1185">Reference proteome</keyword>
<evidence type="ECO:0000256" key="2">
    <source>
        <dbReference type="ARBA" id="ARBA00023125"/>
    </source>
</evidence>
<dbReference type="SMART" id="SM01043">
    <property type="entry name" value="BTAD"/>
    <property type="match status" value="1"/>
</dbReference>
<keyword evidence="2 3" id="KW-0238">DNA-binding</keyword>
<dbReference type="PANTHER" id="PTHR47691:SF3">
    <property type="entry name" value="HTH-TYPE TRANSCRIPTIONAL REGULATOR RV0890C-RELATED"/>
    <property type="match status" value="1"/>
</dbReference>
<dbReference type="GO" id="GO:0006355">
    <property type="term" value="P:regulation of DNA-templated transcription"/>
    <property type="evidence" value="ECO:0007669"/>
    <property type="project" value="InterPro"/>
</dbReference>
<dbReference type="GeneID" id="96297239"/>
<dbReference type="SUPFAM" id="SSF46894">
    <property type="entry name" value="C-terminal effector domain of the bipartite response regulators"/>
    <property type="match status" value="1"/>
</dbReference>
<dbReference type="AlphaFoldDB" id="A0A1I3JKP4"/>
<dbReference type="InterPro" id="IPR001867">
    <property type="entry name" value="OmpR/PhoB-type_DNA-bd"/>
</dbReference>
<dbReference type="InterPro" id="IPR005158">
    <property type="entry name" value="BTAD"/>
</dbReference>
<dbReference type="PRINTS" id="PR00364">
    <property type="entry name" value="DISEASERSIST"/>
</dbReference>
<name>A0A1I3JKP4_9ACTN</name>
<evidence type="ECO:0000259" key="4">
    <source>
        <dbReference type="PROSITE" id="PS51755"/>
    </source>
</evidence>
<dbReference type="CDD" id="cd15831">
    <property type="entry name" value="BTAD"/>
    <property type="match status" value="1"/>
</dbReference>